<feature type="transmembrane region" description="Helical" evidence="1">
    <location>
        <begin position="32"/>
        <end position="50"/>
    </location>
</feature>
<dbReference type="AlphaFoldDB" id="A0A317DE63"/>
<dbReference type="OrthoDB" id="9843042at2"/>
<comment type="caution">
    <text evidence="2">The sequence shown here is derived from an EMBL/GenBank/DDBJ whole genome shotgun (WGS) entry which is preliminary data.</text>
</comment>
<accession>A0A317DE63</accession>
<keyword evidence="1" id="KW-0472">Membrane</keyword>
<proteinExistence type="predicted"/>
<feature type="transmembrane region" description="Helical" evidence="1">
    <location>
        <begin position="56"/>
        <end position="74"/>
    </location>
</feature>
<evidence type="ECO:0000256" key="1">
    <source>
        <dbReference type="SAM" id="Phobius"/>
    </source>
</evidence>
<evidence type="ECO:0008006" key="4">
    <source>
        <dbReference type="Google" id="ProtNLM"/>
    </source>
</evidence>
<organism evidence="2 3">
    <name type="scientific">Micromonospora sicca</name>
    <dbReference type="NCBI Taxonomy" id="2202420"/>
    <lineage>
        <taxon>Bacteria</taxon>
        <taxon>Bacillati</taxon>
        <taxon>Actinomycetota</taxon>
        <taxon>Actinomycetes</taxon>
        <taxon>Micromonosporales</taxon>
        <taxon>Micromonosporaceae</taxon>
        <taxon>Micromonospora</taxon>
    </lineage>
</organism>
<gene>
    <name evidence="2" type="ORF">DKT69_25150</name>
</gene>
<name>A0A317DE63_9ACTN</name>
<dbReference type="EMBL" id="QGKS01000301">
    <property type="protein sequence ID" value="PWR12026.1"/>
    <property type="molecule type" value="Genomic_DNA"/>
</dbReference>
<dbReference type="Proteomes" id="UP000246050">
    <property type="component" value="Unassembled WGS sequence"/>
</dbReference>
<sequence>MQQPPLDTIEVTTQSSRRDFRRTLRAFYQRKIAWFGVAGAVAALAGALALCAELPVVAAICFIGAVIAWAYRWWRIEMEVRRLRTSGHRAGLRSPLSRR</sequence>
<evidence type="ECO:0000313" key="3">
    <source>
        <dbReference type="Proteomes" id="UP000246050"/>
    </source>
</evidence>
<evidence type="ECO:0000313" key="2">
    <source>
        <dbReference type="EMBL" id="PWR12026.1"/>
    </source>
</evidence>
<dbReference type="RefSeq" id="WP_109803979.1">
    <property type="nucleotide sequence ID" value="NZ_QGKS01000301.1"/>
</dbReference>
<keyword evidence="1" id="KW-0812">Transmembrane</keyword>
<keyword evidence="1" id="KW-1133">Transmembrane helix</keyword>
<reference evidence="2 3" key="1">
    <citation type="submission" date="2018-05" db="EMBL/GenBank/DDBJ databases">
        <title>Micromonosporas from Atacama Desert.</title>
        <authorList>
            <person name="Carro L."/>
            <person name="Golinska P."/>
            <person name="Klenk H.-P."/>
            <person name="Goodfellow M."/>
        </authorList>
    </citation>
    <scope>NUCLEOTIDE SEQUENCE [LARGE SCALE GENOMIC DNA]</scope>
    <source>
        <strain evidence="2 3">4G51</strain>
    </source>
</reference>
<protein>
    <recommendedName>
        <fullName evidence="4">DUF3040 domain-containing protein</fullName>
    </recommendedName>
</protein>